<comment type="caution">
    <text evidence="3">The sequence shown here is derived from an EMBL/GenBank/DDBJ whole genome shotgun (WGS) entry which is preliminary data.</text>
</comment>
<reference evidence="3" key="1">
    <citation type="submission" date="2023-06" db="EMBL/GenBank/DDBJ databases">
        <title>Draft genome sequence of Nocardioides sp. SOB77.</title>
        <authorList>
            <person name="Zhang G."/>
        </authorList>
    </citation>
    <scope>NUCLEOTIDE SEQUENCE</scope>
    <source>
        <strain evidence="3">SOB77</strain>
    </source>
</reference>
<feature type="transmembrane region" description="Helical" evidence="2">
    <location>
        <begin position="160"/>
        <end position="182"/>
    </location>
</feature>
<dbReference type="EMBL" id="JAUHJQ010000003">
    <property type="protein sequence ID" value="MDN4173528.1"/>
    <property type="molecule type" value="Genomic_DNA"/>
</dbReference>
<keyword evidence="2" id="KW-1133">Transmembrane helix</keyword>
<evidence type="ECO:0000256" key="2">
    <source>
        <dbReference type="SAM" id="Phobius"/>
    </source>
</evidence>
<evidence type="ECO:0000313" key="3">
    <source>
        <dbReference type="EMBL" id="MDN4173528.1"/>
    </source>
</evidence>
<feature type="transmembrane region" description="Helical" evidence="2">
    <location>
        <begin position="85"/>
        <end position="107"/>
    </location>
</feature>
<keyword evidence="2" id="KW-0812">Transmembrane</keyword>
<dbReference type="Proteomes" id="UP001168620">
    <property type="component" value="Unassembled WGS sequence"/>
</dbReference>
<keyword evidence="4" id="KW-1185">Reference proteome</keyword>
<gene>
    <name evidence="3" type="ORF">QWY28_11275</name>
</gene>
<protein>
    <recommendedName>
        <fullName evidence="5">Trp biosynthesis-associated membrane protein</fullName>
    </recommendedName>
</protein>
<feature type="region of interest" description="Disordered" evidence="1">
    <location>
        <begin position="1"/>
        <end position="20"/>
    </location>
</feature>
<accession>A0ABT8FFS7</accession>
<evidence type="ECO:0008006" key="5">
    <source>
        <dbReference type="Google" id="ProtNLM"/>
    </source>
</evidence>
<feature type="transmembrane region" description="Helical" evidence="2">
    <location>
        <begin position="50"/>
        <end position="73"/>
    </location>
</feature>
<name>A0ABT8FFS7_9ACTN</name>
<dbReference type="RefSeq" id="WP_300952635.1">
    <property type="nucleotide sequence ID" value="NZ_JAUHJQ010000003.1"/>
</dbReference>
<organism evidence="3 4">
    <name type="scientific">Nocardioides oceani</name>
    <dbReference type="NCBI Taxonomy" id="3058369"/>
    <lineage>
        <taxon>Bacteria</taxon>
        <taxon>Bacillati</taxon>
        <taxon>Actinomycetota</taxon>
        <taxon>Actinomycetes</taxon>
        <taxon>Propionibacteriales</taxon>
        <taxon>Nocardioidaceae</taxon>
        <taxon>Nocardioides</taxon>
    </lineage>
</organism>
<feature type="transmembrane region" description="Helical" evidence="2">
    <location>
        <begin position="119"/>
        <end position="140"/>
    </location>
</feature>
<keyword evidence="2" id="KW-0472">Membrane</keyword>
<evidence type="ECO:0000256" key="1">
    <source>
        <dbReference type="SAM" id="MobiDB-lite"/>
    </source>
</evidence>
<evidence type="ECO:0000313" key="4">
    <source>
        <dbReference type="Proteomes" id="UP001168620"/>
    </source>
</evidence>
<feature type="compositionally biased region" description="Pro residues" evidence="1">
    <location>
        <begin position="1"/>
        <end position="10"/>
    </location>
</feature>
<proteinExistence type="predicted"/>
<sequence length="218" mass="22216">MNDPHPPVPGAHPDRPSIPRPADEQVVLRAAEDDVVGASHRRRLDVPATLGGALAALGTLLLLSSLVGTLGTIGFQRGVDGQDLGIGGLVAGLVVLLLACLVGGFVAGRMAGARGGLHGLLAVVWLVVLAAALAALAALAGDEADVRQRVGLPDWFGSDALGAAAVATGVVALLLMLLGGWLGGRLADRHRAGTDVEVVRTRRKVRTHPGGITAEEHR</sequence>